<protein>
    <submittedName>
        <fullName evidence="2">Uncharacterized protein</fullName>
    </submittedName>
</protein>
<dbReference type="OrthoDB" id="1288644at2"/>
<feature type="compositionally biased region" description="Acidic residues" evidence="1">
    <location>
        <begin position="244"/>
        <end position="267"/>
    </location>
</feature>
<dbReference type="EMBL" id="FOQT01000004">
    <property type="protein sequence ID" value="SFI36546.1"/>
    <property type="molecule type" value="Genomic_DNA"/>
</dbReference>
<sequence>MKYFLLYKFSTLVLLLSFLGFSAQNKFKLPENTVFYMEMNGKQLNGKVNWAKFNPIFKKILEKDKKVAIWNDYSKTGIKYDDTQFHYFTSNDSVKSYSTHFILDDVERFRNFINTTKKEGLEITKKSNYSYVSLDEKTFVAWNEKRAVLKFITYSKPFKYDSLIETDSTEIASDSIITNIPEDQTVDKSFDYKEEIKYLEEEIVDNEIYIRESQEDNIRIRKDIAYLKKFHKYPKIKEIPTRENEDDEASEMPTPENEENYNAEEEEKNYQKRMDSINIAEFKIVKNLSEKSFDEIFSSNFIIDIPANKMKFKDDKSDLFAYSNFSSMYRNNQMIPGLPSYAMIQNYMTKVSNSDSYYNLYFDKDKVKLISNYSNQDPAIQKTIGDFYSGNFNKKLSKLISDKSIGYFALNINGYKSFDATYDLINKISENQKFQKEISLMVETIKIVLDEKAISKIIPGNAIFILNDVTYRNIEYKDFEYDDDYNEKEIKKTKQVATPDFTVAFVTENDTYWKKIFDLLTTNKTTAENFVKNGDLYLYKKTDSSEMDNMVFAVRDGIVYISTSADNIGEKMQSAVTKKNAKESSKHSIAGYLNIQKLIGLLGAEFSEKKEQNLYNLLRKNAGEIIYKTDVKAESIQTEVNYNINSTSENSLMYFFDLFDDISDAIKPEEISNTL</sequence>
<evidence type="ECO:0000313" key="2">
    <source>
        <dbReference type="EMBL" id="SFI36546.1"/>
    </source>
</evidence>
<gene>
    <name evidence="2" type="ORF">SAMN05443292_2276</name>
</gene>
<dbReference type="RefSeq" id="WP_090080651.1">
    <property type="nucleotide sequence ID" value="NZ_FOQT01000004.1"/>
</dbReference>
<dbReference type="STRING" id="1125876.SAMN05443292_2276"/>
<accession>A0A1I3HLD7</accession>
<evidence type="ECO:0000256" key="1">
    <source>
        <dbReference type="SAM" id="MobiDB-lite"/>
    </source>
</evidence>
<proteinExistence type="predicted"/>
<reference evidence="2 3" key="1">
    <citation type="submission" date="2016-10" db="EMBL/GenBank/DDBJ databases">
        <authorList>
            <person name="de Groot N.N."/>
        </authorList>
    </citation>
    <scope>NUCLEOTIDE SEQUENCE [LARGE SCALE GENOMIC DNA]</scope>
    <source>
        <strain evidence="2 3">DSM 26000</strain>
    </source>
</reference>
<keyword evidence="3" id="KW-1185">Reference proteome</keyword>
<name>A0A1I3HLD7_9FLAO</name>
<dbReference type="Proteomes" id="UP000198931">
    <property type="component" value="Unassembled WGS sequence"/>
</dbReference>
<evidence type="ECO:0000313" key="3">
    <source>
        <dbReference type="Proteomes" id="UP000198931"/>
    </source>
</evidence>
<organism evidence="2 3">
    <name type="scientific">Halpernia frigidisoli</name>
    <dbReference type="NCBI Taxonomy" id="1125876"/>
    <lineage>
        <taxon>Bacteria</taxon>
        <taxon>Pseudomonadati</taxon>
        <taxon>Bacteroidota</taxon>
        <taxon>Flavobacteriia</taxon>
        <taxon>Flavobacteriales</taxon>
        <taxon>Weeksellaceae</taxon>
        <taxon>Chryseobacterium group</taxon>
        <taxon>Halpernia</taxon>
    </lineage>
</organism>
<feature type="region of interest" description="Disordered" evidence="1">
    <location>
        <begin position="240"/>
        <end position="268"/>
    </location>
</feature>
<dbReference type="AlphaFoldDB" id="A0A1I3HLD7"/>